<feature type="transmembrane region" description="Helical" evidence="1">
    <location>
        <begin position="20"/>
        <end position="42"/>
    </location>
</feature>
<evidence type="ECO:0000256" key="1">
    <source>
        <dbReference type="SAM" id="Phobius"/>
    </source>
</evidence>
<organism evidence="2 3">
    <name type="scientific">Rhodocollybia butyracea</name>
    <dbReference type="NCBI Taxonomy" id="206335"/>
    <lineage>
        <taxon>Eukaryota</taxon>
        <taxon>Fungi</taxon>
        <taxon>Dikarya</taxon>
        <taxon>Basidiomycota</taxon>
        <taxon>Agaricomycotina</taxon>
        <taxon>Agaricomycetes</taxon>
        <taxon>Agaricomycetidae</taxon>
        <taxon>Agaricales</taxon>
        <taxon>Marasmiineae</taxon>
        <taxon>Omphalotaceae</taxon>
        <taxon>Rhodocollybia</taxon>
    </lineage>
</organism>
<proteinExistence type="predicted"/>
<keyword evidence="1" id="KW-1133">Transmembrane helix</keyword>
<reference evidence="2" key="1">
    <citation type="submission" date="2020-11" db="EMBL/GenBank/DDBJ databases">
        <authorList>
            <consortium name="DOE Joint Genome Institute"/>
            <person name="Ahrendt S."/>
            <person name="Riley R."/>
            <person name="Andreopoulos W."/>
            <person name="Labutti K."/>
            <person name="Pangilinan J."/>
            <person name="Ruiz-Duenas F.J."/>
            <person name="Barrasa J.M."/>
            <person name="Sanchez-Garcia M."/>
            <person name="Camarero S."/>
            <person name="Miyauchi S."/>
            <person name="Serrano A."/>
            <person name="Linde D."/>
            <person name="Babiker R."/>
            <person name="Drula E."/>
            <person name="Ayuso-Fernandez I."/>
            <person name="Pacheco R."/>
            <person name="Padilla G."/>
            <person name="Ferreira P."/>
            <person name="Barriuso J."/>
            <person name="Kellner H."/>
            <person name="Castanera R."/>
            <person name="Alfaro M."/>
            <person name="Ramirez L."/>
            <person name="Pisabarro A.G."/>
            <person name="Kuo A."/>
            <person name="Tritt A."/>
            <person name="Lipzen A."/>
            <person name="He G."/>
            <person name="Yan M."/>
            <person name="Ng V."/>
            <person name="Cullen D."/>
            <person name="Martin F."/>
            <person name="Rosso M.-N."/>
            <person name="Henrissat B."/>
            <person name="Hibbett D."/>
            <person name="Martinez A.T."/>
            <person name="Grigoriev I.V."/>
        </authorList>
    </citation>
    <scope>NUCLEOTIDE SEQUENCE</scope>
    <source>
        <strain evidence="2">AH 40177</strain>
    </source>
</reference>
<gene>
    <name evidence="2" type="ORF">BDP27DRAFT_1389322</name>
</gene>
<feature type="transmembrane region" description="Helical" evidence="1">
    <location>
        <begin position="203"/>
        <end position="222"/>
    </location>
</feature>
<keyword evidence="3" id="KW-1185">Reference proteome</keyword>
<comment type="caution">
    <text evidence="2">The sequence shown here is derived from an EMBL/GenBank/DDBJ whole genome shotgun (WGS) entry which is preliminary data.</text>
</comment>
<accession>A0A9P5Q774</accession>
<name>A0A9P5Q774_9AGAR</name>
<dbReference type="OrthoDB" id="3197626at2759"/>
<sequence>MVNWSYPGEIALDSDVFERMIFISLGVTIWEFFTTCDFEWSLIRGRRRFRWPLVFLFFLSRYCILLAFIGLIISISITTRVNCWALYIFNSWAGNMTFLCSSTSLMLRTIALWERKLRIIAPLCLLCLAFWTIGYRTMFIVQANWDDAANGCIVTNAQPSLLNILYFFNMAFDLTILIYTYVALTTKHTARTDLWRLLFHDGLVYFLVTFGANCIPAVFNVLNLNSELL</sequence>
<feature type="transmembrane region" description="Helical" evidence="1">
    <location>
        <begin position="54"/>
        <end position="78"/>
    </location>
</feature>
<protein>
    <submittedName>
        <fullName evidence="2">Uncharacterized protein</fullName>
    </submittedName>
</protein>
<feature type="transmembrane region" description="Helical" evidence="1">
    <location>
        <begin position="161"/>
        <end position="182"/>
    </location>
</feature>
<keyword evidence="1" id="KW-0472">Membrane</keyword>
<feature type="transmembrane region" description="Helical" evidence="1">
    <location>
        <begin position="119"/>
        <end position="141"/>
    </location>
</feature>
<dbReference type="EMBL" id="JADNRY010000006">
    <property type="protein sequence ID" value="KAF9076421.1"/>
    <property type="molecule type" value="Genomic_DNA"/>
</dbReference>
<evidence type="ECO:0000313" key="3">
    <source>
        <dbReference type="Proteomes" id="UP000772434"/>
    </source>
</evidence>
<evidence type="ECO:0000313" key="2">
    <source>
        <dbReference type="EMBL" id="KAF9076421.1"/>
    </source>
</evidence>
<feature type="transmembrane region" description="Helical" evidence="1">
    <location>
        <begin position="84"/>
        <end position="107"/>
    </location>
</feature>
<dbReference type="AlphaFoldDB" id="A0A9P5Q774"/>
<keyword evidence="1" id="KW-0812">Transmembrane</keyword>
<dbReference type="Proteomes" id="UP000772434">
    <property type="component" value="Unassembled WGS sequence"/>
</dbReference>